<protein>
    <submittedName>
        <fullName evidence="1">Unnamed protein product</fullName>
    </submittedName>
</protein>
<accession>A0AAN4YAB1</accession>
<dbReference type="EMBL" id="BSYA01000023">
    <property type="protein sequence ID" value="GMG26087.1"/>
    <property type="molecule type" value="Genomic_DNA"/>
</dbReference>
<sequence>MIDNDIPHTYFCPEVLVSRPGDWDDMIKEEAQYSPAKDLSSFIESGSPPIYFMLQENSMESPGMLARAIQDIVVKHGLRAILSQGCRDTCRILNDDNVFLVDSIPYGSADQSALALQYGKPSVVIPHTAEYVFPENGIFSISSTLTFPRQLSRGIKLSNIGAAAAPLMSNMLSPDALYQALEFCLRPDVQESTRAVQKQVHNESGLESAIKAFYRWLPPQVQKCDITNQNLAMYQIWNKPSMRISPEVAAVLLEEQLIKQTDIVL</sequence>
<proteinExistence type="predicted"/>
<evidence type="ECO:0000313" key="1">
    <source>
        <dbReference type="EMBL" id="GMG26087.1"/>
    </source>
</evidence>
<dbReference type="InterPro" id="IPR050426">
    <property type="entry name" value="Glycosyltransferase_28"/>
</dbReference>
<dbReference type="PANTHER" id="PTHR48050:SF13">
    <property type="entry name" value="STEROL 3-BETA-GLUCOSYLTRANSFERASE UGT80A2"/>
    <property type="match status" value="1"/>
</dbReference>
<dbReference type="Gene3D" id="3.40.50.2000">
    <property type="entry name" value="Glycogen Phosphorylase B"/>
    <property type="match status" value="2"/>
</dbReference>
<dbReference type="PANTHER" id="PTHR48050">
    <property type="entry name" value="STEROL 3-BETA-GLUCOSYLTRANSFERASE"/>
    <property type="match status" value="1"/>
</dbReference>
<dbReference type="SUPFAM" id="SSF53756">
    <property type="entry name" value="UDP-Glycosyltransferase/glycogen phosphorylase"/>
    <property type="match status" value="1"/>
</dbReference>
<name>A0AAN4YAB1_ASPOZ</name>
<reference evidence="1" key="1">
    <citation type="submission" date="2023-04" db="EMBL/GenBank/DDBJ databases">
        <title>Aspergillus oryzae NBRC 4228.</title>
        <authorList>
            <person name="Ichikawa N."/>
            <person name="Sato H."/>
            <person name="Tonouchi N."/>
        </authorList>
    </citation>
    <scope>NUCLEOTIDE SEQUENCE</scope>
    <source>
        <strain evidence="1">NBRC 4228</strain>
    </source>
</reference>
<organism evidence="1 2">
    <name type="scientific">Aspergillus oryzae</name>
    <name type="common">Yellow koji mold</name>
    <dbReference type="NCBI Taxonomy" id="5062"/>
    <lineage>
        <taxon>Eukaryota</taxon>
        <taxon>Fungi</taxon>
        <taxon>Dikarya</taxon>
        <taxon>Ascomycota</taxon>
        <taxon>Pezizomycotina</taxon>
        <taxon>Eurotiomycetes</taxon>
        <taxon>Eurotiomycetidae</taxon>
        <taxon>Eurotiales</taxon>
        <taxon>Aspergillaceae</taxon>
        <taxon>Aspergillus</taxon>
        <taxon>Aspergillus subgen. Circumdati</taxon>
    </lineage>
</organism>
<comment type="caution">
    <text evidence="1">The sequence shown here is derived from an EMBL/GenBank/DDBJ whole genome shotgun (WGS) entry which is preliminary data.</text>
</comment>
<dbReference type="Proteomes" id="UP001165205">
    <property type="component" value="Unassembled WGS sequence"/>
</dbReference>
<evidence type="ECO:0000313" key="2">
    <source>
        <dbReference type="Proteomes" id="UP001165205"/>
    </source>
</evidence>
<gene>
    <name evidence="1" type="ORF">Aory04_000299100</name>
</gene>
<dbReference type="AlphaFoldDB" id="A0AAN4YAB1"/>